<feature type="region of interest" description="Disordered" evidence="1">
    <location>
        <begin position="1"/>
        <end position="30"/>
    </location>
</feature>
<dbReference type="PANTHER" id="PTHR37845:SF1">
    <property type="entry name" value="SEQUENCE ORPHAN"/>
    <property type="match status" value="1"/>
</dbReference>
<comment type="caution">
    <text evidence="2">The sequence shown here is derived from an EMBL/GenBank/DDBJ whole genome shotgun (WGS) entry which is preliminary data.</text>
</comment>
<dbReference type="InterPro" id="IPR038781">
    <property type="entry name" value="C365.16-ike"/>
</dbReference>
<dbReference type="GO" id="GO:0005739">
    <property type="term" value="C:mitochondrion"/>
    <property type="evidence" value="ECO:0007669"/>
    <property type="project" value="TreeGrafter"/>
</dbReference>
<organism evidence="2 3">
    <name type="scientific">Fusarium albosuccineum</name>
    <dbReference type="NCBI Taxonomy" id="1237068"/>
    <lineage>
        <taxon>Eukaryota</taxon>
        <taxon>Fungi</taxon>
        <taxon>Dikarya</taxon>
        <taxon>Ascomycota</taxon>
        <taxon>Pezizomycotina</taxon>
        <taxon>Sordariomycetes</taxon>
        <taxon>Hypocreomycetidae</taxon>
        <taxon>Hypocreales</taxon>
        <taxon>Nectriaceae</taxon>
        <taxon>Fusarium</taxon>
        <taxon>Fusarium decemcellulare species complex</taxon>
    </lineage>
</organism>
<accession>A0A8H4L438</accession>
<name>A0A8H4L438_9HYPO</name>
<dbReference type="PANTHER" id="PTHR37845">
    <property type="entry name" value="SEQUENCE ORPHAN"/>
    <property type="match status" value="1"/>
</dbReference>
<keyword evidence="3" id="KW-1185">Reference proteome</keyword>
<sequence>MADLSAATAADMKDPGSPPQRTSQQGGAGAGAGAAALALSGAAAAEHGSSTTAAAATNTAKAATTSTSATSTWNTKNLGFRMLADAASAASAASLVAPLIAIIDRSIMENASGANSLIDSVKSSFRTLILRPHTLLFSKPTALIFCLYGGTYLTANTVDTTSSIVNNRPASTVTAGTTKFAASSTANIGVCIYKDQVFVRLFGPPGVTPRPVPLPSYGLFALRDCMTIFASFNVPPLLGPWMDQRMSDEIKKRVSGLYAAQFMAPAMIQFISTPLHLLGLDLYNRPASGPAGAIVTMRDRWDLIRRNWFISSIARICRIVPAFGVGGVVNMKVRKNLMSKLE</sequence>
<dbReference type="OrthoDB" id="275936at2759"/>
<evidence type="ECO:0000313" key="2">
    <source>
        <dbReference type="EMBL" id="KAF4461262.1"/>
    </source>
</evidence>
<evidence type="ECO:0000313" key="3">
    <source>
        <dbReference type="Proteomes" id="UP000554235"/>
    </source>
</evidence>
<dbReference type="EMBL" id="JAADYS010001752">
    <property type="protein sequence ID" value="KAF4461262.1"/>
    <property type="molecule type" value="Genomic_DNA"/>
</dbReference>
<proteinExistence type="predicted"/>
<reference evidence="2 3" key="1">
    <citation type="submission" date="2020-01" db="EMBL/GenBank/DDBJ databases">
        <title>Identification and distribution of gene clusters putatively required for synthesis of sphingolipid metabolism inhibitors in phylogenetically diverse species of the filamentous fungus Fusarium.</title>
        <authorList>
            <person name="Kim H.-S."/>
            <person name="Busman M."/>
            <person name="Brown D.W."/>
            <person name="Divon H."/>
            <person name="Uhlig S."/>
            <person name="Proctor R.H."/>
        </authorList>
    </citation>
    <scope>NUCLEOTIDE SEQUENCE [LARGE SCALE GENOMIC DNA]</scope>
    <source>
        <strain evidence="2 3">NRRL 20459</strain>
    </source>
</reference>
<dbReference type="Proteomes" id="UP000554235">
    <property type="component" value="Unassembled WGS sequence"/>
</dbReference>
<protein>
    <recommendedName>
        <fullName evidence="4">Sequence orphan</fullName>
    </recommendedName>
</protein>
<dbReference type="AlphaFoldDB" id="A0A8H4L438"/>
<evidence type="ECO:0000256" key="1">
    <source>
        <dbReference type="SAM" id="MobiDB-lite"/>
    </source>
</evidence>
<evidence type="ECO:0008006" key="4">
    <source>
        <dbReference type="Google" id="ProtNLM"/>
    </source>
</evidence>
<gene>
    <name evidence="2" type="ORF">FALBO_11942</name>
</gene>